<accession>A0AAV5WDR3</accession>
<keyword evidence="3" id="KW-1185">Reference proteome</keyword>
<name>A0AAV5WDR3_9BILA</name>
<evidence type="ECO:0000256" key="1">
    <source>
        <dbReference type="SAM" id="MobiDB-lite"/>
    </source>
</evidence>
<feature type="compositionally biased region" description="Basic and acidic residues" evidence="1">
    <location>
        <begin position="25"/>
        <end position="37"/>
    </location>
</feature>
<feature type="compositionally biased region" description="Low complexity" evidence="1">
    <location>
        <begin position="109"/>
        <end position="129"/>
    </location>
</feature>
<dbReference type="AlphaFoldDB" id="A0AAV5WDR3"/>
<evidence type="ECO:0000313" key="2">
    <source>
        <dbReference type="EMBL" id="GMT30007.1"/>
    </source>
</evidence>
<feature type="compositionally biased region" description="Basic and acidic residues" evidence="1">
    <location>
        <begin position="76"/>
        <end position="102"/>
    </location>
</feature>
<feature type="non-terminal residue" evidence="2">
    <location>
        <position position="1"/>
    </location>
</feature>
<feature type="non-terminal residue" evidence="2">
    <location>
        <position position="141"/>
    </location>
</feature>
<gene>
    <name evidence="2" type="ORF">PFISCL1PPCAC_21304</name>
</gene>
<organism evidence="2 3">
    <name type="scientific">Pristionchus fissidentatus</name>
    <dbReference type="NCBI Taxonomy" id="1538716"/>
    <lineage>
        <taxon>Eukaryota</taxon>
        <taxon>Metazoa</taxon>
        <taxon>Ecdysozoa</taxon>
        <taxon>Nematoda</taxon>
        <taxon>Chromadorea</taxon>
        <taxon>Rhabditida</taxon>
        <taxon>Rhabditina</taxon>
        <taxon>Diplogasteromorpha</taxon>
        <taxon>Diplogasteroidea</taxon>
        <taxon>Neodiplogasteridae</taxon>
        <taxon>Pristionchus</taxon>
    </lineage>
</organism>
<proteinExistence type="predicted"/>
<protein>
    <submittedName>
        <fullName evidence="2">Uncharacterized protein</fullName>
    </submittedName>
</protein>
<dbReference type="EMBL" id="BTSY01000005">
    <property type="protein sequence ID" value="GMT30007.1"/>
    <property type="molecule type" value="Genomic_DNA"/>
</dbReference>
<sequence>DVIKTENGKRKSNDTESSASAAKKARVEESKENEENKMFSSRKGYTRPYAGRTKDNSPSPSTSTPTAPSSSKKMGKIAEEEKLKSITEKINGRRTRREESKRKTITLINGNNSSSRSRSLSSATNAASAVKISRQSTKDKS</sequence>
<feature type="region of interest" description="Disordered" evidence="1">
    <location>
        <begin position="1"/>
        <end position="141"/>
    </location>
</feature>
<feature type="compositionally biased region" description="Basic and acidic residues" evidence="1">
    <location>
        <begin position="1"/>
        <end position="14"/>
    </location>
</feature>
<evidence type="ECO:0000313" key="3">
    <source>
        <dbReference type="Proteomes" id="UP001432322"/>
    </source>
</evidence>
<feature type="compositionally biased region" description="Low complexity" evidence="1">
    <location>
        <begin position="57"/>
        <end position="71"/>
    </location>
</feature>
<dbReference type="Proteomes" id="UP001432322">
    <property type="component" value="Unassembled WGS sequence"/>
</dbReference>
<comment type="caution">
    <text evidence="2">The sequence shown here is derived from an EMBL/GenBank/DDBJ whole genome shotgun (WGS) entry which is preliminary data.</text>
</comment>
<reference evidence="2" key="1">
    <citation type="submission" date="2023-10" db="EMBL/GenBank/DDBJ databases">
        <title>Genome assembly of Pristionchus species.</title>
        <authorList>
            <person name="Yoshida K."/>
            <person name="Sommer R.J."/>
        </authorList>
    </citation>
    <scope>NUCLEOTIDE SEQUENCE</scope>
    <source>
        <strain evidence="2">RS5133</strain>
    </source>
</reference>